<proteinExistence type="predicted"/>
<evidence type="ECO:0000313" key="2">
    <source>
        <dbReference type="EMBL" id="TNN33405.1"/>
    </source>
</evidence>
<organism evidence="2 3">
    <name type="scientific">Liparis tanakae</name>
    <name type="common">Tanaka's snailfish</name>
    <dbReference type="NCBI Taxonomy" id="230148"/>
    <lineage>
        <taxon>Eukaryota</taxon>
        <taxon>Metazoa</taxon>
        <taxon>Chordata</taxon>
        <taxon>Craniata</taxon>
        <taxon>Vertebrata</taxon>
        <taxon>Euteleostomi</taxon>
        <taxon>Actinopterygii</taxon>
        <taxon>Neopterygii</taxon>
        <taxon>Teleostei</taxon>
        <taxon>Neoteleostei</taxon>
        <taxon>Acanthomorphata</taxon>
        <taxon>Eupercaria</taxon>
        <taxon>Perciformes</taxon>
        <taxon>Cottioidei</taxon>
        <taxon>Cottales</taxon>
        <taxon>Liparidae</taxon>
        <taxon>Liparis</taxon>
    </lineage>
</organism>
<feature type="compositionally biased region" description="Basic and acidic residues" evidence="1">
    <location>
        <begin position="1"/>
        <end position="14"/>
    </location>
</feature>
<name>A0A4Z2EX12_9TELE</name>
<dbReference type="Proteomes" id="UP000314294">
    <property type="component" value="Unassembled WGS sequence"/>
</dbReference>
<gene>
    <name evidence="2" type="ORF">EYF80_056439</name>
</gene>
<protein>
    <submittedName>
        <fullName evidence="2">Uncharacterized protein</fullName>
    </submittedName>
</protein>
<accession>A0A4Z2EX12</accession>
<feature type="compositionally biased region" description="Basic and acidic residues" evidence="1">
    <location>
        <begin position="36"/>
        <end position="55"/>
    </location>
</feature>
<evidence type="ECO:0000313" key="3">
    <source>
        <dbReference type="Proteomes" id="UP000314294"/>
    </source>
</evidence>
<dbReference type="EMBL" id="SRLO01002254">
    <property type="protein sequence ID" value="TNN33405.1"/>
    <property type="molecule type" value="Genomic_DNA"/>
</dbReference>
<dbReference type="AlphaFoldDB" id="A0A4Z2EX12"/>
<feature type="region of interest" description="Disordered" evidence="1">
    <location>
        <begin position="1"/>
        <end position="55"/>
    </location>
</feature>
<keyword evidence="3" id="KW-1185">Reference proteome</keyword>
<comment type="caution">
    <text evidence="2">The sequence shown here is derived from an EMBL/GenBank/DDBJ whole genome shotgun (WGS) entry which is preliminary data.</text>
</comment>
<evidence type="ECO:0000256" key="1">
    <source>
        <dbReference type="SAM" id="MobiDB-lite"/>
    </source>
</evidence>
<sequence length="139" mass="15955">MKEKKKRSRDEGEVHSNVSVEHPACRHRAAASDPLEDSRDPLEDSRDPLEDSRDPLEDSWVSFLDSLSPVMNSLKLTSPSLLWSRSLKRRADSVEVWPPQTQGASEVNSWVNWTGSMRYCSRYGRLGSWRWTAELLDPQ</sequence>
<reference evidence="2 3" key="1">
    <citation type="submission" date="2019-03" db="EMBL/GenBank/DDBJ databases">
        <title>First draft genome of Liparis tanakae, snailfish: a comprehensive survey of snailfish specific genes.</title>
        <authorList>
            <person name="Kim W."/>
            <person name="Song I."/>
            <person name="Jeong J.-H."/>
            <person name="Kim D."/>
            <person name="Kim S."/>
            <person name="Ryu S."/>
            <person name="Song J.Y."/>
            <person name="Lee S.K."/>
        </authorList>
    </citation>
    <scope>NUCLEOTIDE SEQUENCE [LARGE SCALE GENOMIC DNA]</scope>
    <source>
        <tissue evidence="2">Muscle</tissue>
    </source>
</reference>